<dbReference type="InterPro" id="IPR036770">
    <property type="entry name" value="Ankyrin_rpt-contain_sf"/>
</dbReference>
<dbReference type="Pfam" id="PF12796">
    <property type="entry name" value="Ank_2"/>
    <property type="match status" value="2"/>
</dbReference>
<dbReference type="Proteomes" id="UP000325113">
    <property type="component" value="Unassembled WGS sequence"/>
</dbReference>
<dbReference type="SMART" id="SM00248">
    <property type="entry name" value="ANK"/>
    <property type="match status" value="5"/>
</dbReference>
<accession>A0A5A8C4R0</accession>
<comment type="caution">
    <text evidence="4">The sequence shown here is derived from an EMBL/GenBank/DDBJ whole genome shotgun (WGS) entry which is preliminary data.</text>
</comment>
<dbReference type="PANTHER" id="PTHR24189:SF50">
    <property type="entry name" value="ANKYRIN REPEAT AND SOCS BOX PROTEIN 2"/>
    <property type="match status" value="1"/>
</dbReference>
<dbReference type="Gene3D" id="1.25.40.20">
    <property type="entry name" value="Ankyrin repeat-containing domain"/>
    <property type="match status" value="2"/>
</dbReference>
<name>A0A5A8C4R0_CAFRO</name>
<dbReference type="InterPro" id="IPR050745">
    <property type="entry name" value="Multifunctional_regulatory"/>
</dbReference>
<gene>
    <name evidence="4" type="ORF">FNF31_07655</name>
</gene>
<evidence type="ECO:0000256" key="2">
    <source>
        <dbReference type="ARBA" id="ARBA00023043"/>
    </source>
</evidence>
<keyword evidence="1" id="KW-0677">Repeat</keyword>
<dbReference type="AlphaFoldDB" id="A0A5A8C4R0"/>
<evidence type="ECO:0000313" key="4">
    <source>
        <dbReference type="EMBL" id="KAA0147080.1"/>
    </source>
</evidence>
<feature type="repeat" description="ANK" evidence="3">
    <location>
        <begin position="45"/>
        <end position="77"/>
    </location>
</feature>
<evidence type="ECO:0000313" key="5">
    <source>
        <dbReference type="Proteomes" id="UP000325113"/>
    </source>
</evidence>
<dbReference type="InterPro" id="IPR002110">
    <property type="entry name" value="Ankyrin_rpt"/>
</dbReference>
<dbReference type="EMBL" id="VLTM01000171">
    <property type="protein sequence ID" value="KAA0147080.1"/>
    <property type="molecule type" value="Genomic_DNA"/>
</dbReference>
<protein>
    <submittedName>
        <fullName evidence="4">Uncharacterized protein</fullName>
    </submittedName>
</protein>
<dbReference type="SUPFAM" id="SSF48403">
    <property type="entry name" value="Ankyrin repeat"/>
    <property type="match status" value="1"/>
</dbReference>
<proteinExistence type="predicted"/>
<keyword evidence="2 3" id="KW-0040">ANK repeat</keyword>
<feature type="repeat" description="ANK" evidence="3">
    <location>
        <begin position="144"/>
        <end position="176"/>
    </location>
</feature>
<evidence type="ECO:0000256" key="1">
    <source>
        <dbReference type="ARBA" id="ARBA00022737"/>
    </source>
</evidence>
<dbReference type="PANTHER" id="PTHR24189">
    <property type="entry name" value="MYOTROPHIN"/>
    <property type="match status" value="1"/>
</dbReference>
<feature type="repeat" description="ANK" evidence="3">
    <location>
        <begin position="78"/>
        <end position="110"/>
    </location>
</feature>
<organism evidence="4 5">
    <name type="scientific">Cafeteria roenbergensis</name>
    <name type="common">Marine flagellate</name>
    <dbReference type="NCBI Taxonomy" id="33653"/>
    <lineage>
        <taxon>Eukaryota</taxon>
        <taxon>Sar</taxon>
        <taxon>Stramenopiles</taxon>
        <taxon>Bigyra</taxon>
        <taxon>Opalozoa</taxon>
        <taxon>Bicosoecida</taxon>
        <taxon>Cafeteriaceae</taxon>
        <taxon>Cafeteria</taxon>
    </lineage>
</organism>
<dbReference type="PRINTS" id="PR01415">
    <property type="entry name" value="ANKYRIN"/>
</dbReference>
<reference evidence="4 5" key="1">
    <citation type="submission" date="2019-07" db="EMBL/GenBank/DDBJ databases">
        <title>Genomes of Cafeteria roenbergensis.</title>
        <authorList>
            <person name="Fischer M.G."/>
            <person name="Hackl T."/>
            <person name="Roman M."/>
        </authorList>
    </citation>
    <scope>NUCLEOTIDE SEQUENCE [LARGE SCALE GENOMIC DNA]</scope>
    <source>
        <strain evidence="4 5">Cflag</strain>
    </source>
</reference>
<dbReference type="PROSITE" id="PS50088">
    <property type="entry name" value="ANK_REPEAT"/>
    <property type="match status" value="4"/>
</dbReference>
<sequence length="244" mass="25370">MATFHLDEIAMASALWEAAKAGNTAEASRLLDEGAPVTWENSLDDGFTALIKAAQGGHPDTVEVLLDRGADLEVKSWDGFTALMKAAQGGHKDTVEVLLDRGADLEVKSWDDSTALTMAAEHGHRDTAELLLDRGADLEAKDGDGSKALMKAAQGGHKDTVEVLLDRGADLEAKCNADTSKMSSAYTATSVRSVLKASPSAAVAAHSADALNLAPIGNATFMRVVSPEAMVSRGVAPAPADSCL</sequence>
<evidence type="ECO:0000256" key="3">
    <source>
        <dbReference type="PROSITE-ProRule" id="PRU00023"/>
    </source>
</evidence>
<dbReference type="PROSITE" id="PS50297">
    <property type="entry name" value="ANK_REP_REGION"/>
    <property type="match status" value="4"/>
</dbReference>
<dbReference type="Pfam" id="PF00023">
    <property type="entry name" value="Ank"/>
    <property type="match status" value="1"/>
</dbReference>
<feature type="repeat" description="ANK" evidence="3">
    <location>
        <begin position="111"/>
        <end position="143"/>
    </location>
</feature>